<organism evidence="4 5">
    <name type="scientific">Halocaridina rubra</name>
    <name type="common">Hawaiian red shrimp</name>
    <dbReference type="NCBI Taxonomy" id="373956"/>
    <lineage>
        <taxon>Eukaryota</taxon>
        <taxon>Metazoa</taxon>
        <taxon>Ecdysozoa</taxon>
        <taxon>Arthropoda</taxon>
        <taxon>Crustacea</taxon>
        <taxon>Multicrustacea</taxon>
        <taxon>Malacostraca</taxon>
        <taxon>Eumalacostraca</taxon>
        <taxon>Eucarida</taxon>
        <taxon>Decapoda</taxon>
        <taxon>Pleocyemata</taxon>
        <taxon>Caridea</taxon>
        <taxon>Atyoidea</taxon>
        <taxon>Atyidae</taxon>
        <taxon>Halocaridina</taxon>
    </lineage>
</organism>
<keyword evidence="1" id="KW-0677">Repeat</keyword>
<feature type="compositionally biased region" description="Low complexity" evidence="3">
    <location>
        <begin position="14"/>
        <end position="29"/>
    </location>
</feature>
<dbReference type="SMART" id="SM00150">
    <property type="entry name" value="SPEC"/>
    <property type="match status" value="3"/>
</dbReference>
<dbReference type="AlphaFoldDB" id="A0AAN9AH46"/>
<keyword evidence="2" id="KW-0175">Coiled coil</keyword>
<keyword evidence="5" id="KW-1185">Reference proteome</keyword>
<evidence type="ECO:0000256" key="1">
    <source>
        <dbReference type="ARBA" id="ARBA00022737"/>
    </source>
</evidence>
<feature type="region of interest" description="Disordered" evidence="3">
    <location>
        <begin position="1"/>
        <end position="46"/>
    </location>
</feature>
<feature type="compositionally biased region" description="Polar residues" evidence="3">
    <location>
        <begin position="1"/>
        <end position="13"/>
    </location>
</feature>
<dbReference type="InterPro" id="IPR002017">
    <property type="entry name" value="Spectrin_repeat"/>
</dbReference>
<feature type="compositionally biased region" description="Basic and acidic residues" evidence="3">
    <location>
        <begin position="36"/>
        <end position="46"/>
    </location>
</feature>
<name>A0AAN9AH46_HALRR</name>
<proteinExistence type="predicted"/>
<evidence type="ECO:0000313" key="5">
    <source>
        <dbReference type="Proteomes" id="UP001381693"/>
    </source>
</evidence>
<sequence length="439" mass="50992">MHAFLQTSQQKINKSSSSTSSSSSSSSSDSSDDEKDDKHKTKSENTGKKTCERLLSFEAPDAINDRLQSINASYRQLCETAQRHFVYLQESIKAYAFFVDCDDFEEWLKDKERLLKRERSDDIETDRQWHEKIVADLDQAGSRLVTIDKFVQEFAMRGHSQLEKIKIRKSQIYEKWAYINRLRQQKELELQAATSVEEFLRICSDVEEWMQMKLEKVGVGELQRDLKTVQSLQRSLDQLERELSPIEEKLGRVNLMAESVKISYPNDSKGVTIRQQELQNLWSNLNNKLKQRKTAVEQSVAFIIFLNNTESLQKWIDDLNLKMSSEVFAVDVTLTKLELDAHQDLGQELQSLHKEFNDHKKLGEKLIKKNSNGKEVNDKLKVLEADEEGVQRAWLERLSILQHSTDITIFKREVEYIKVFTSSYEALLNNRDLGVSIIE</sequence>
<accession>A0AAN9AH46</accession>
<dbReference type="SUPFAM" id="SSF46966">
    <property type="entry name" value="Spectrin repeat"/>
    <property type="match status" value="3"/>
</dbReference>
<dbReference type="Gene3D" id="1.20.58.60">
    <property type="match status" value="3"/>
</dbReference>
<dbReference type="InterPro" id="IPR018159">
    <property type="entry name" value="Spectrin/alpha-actinin"/>
</dbReference>
<dbReference type="Proteomes" id="UP001381693">
    <property type="component" value="Unassembled WGS sequence"/>
</dbReference>
<comment type="caution">
    <text evidence="4">The sequence shown here is derived from an EMBL/GenBank/DDBJ whole genome shotgun (WGS) entry which is preliminary data.</text>
</comment>
<dbReference type="EMBL" id="JAXCGZ010000087">
    <property type="protein sequence ID" value="KAK7086766.1"/>
    <property type="molecule type" value="Genomic_DNA"/>
</dbReference>
<evidence type="ECO:0000313" key="4">
    <source>
        <dbReference type="EMBL" id="KAK7086766.1"/>
    </source>
</evidence>
<dbReference type="PANTHER" id="PTHR11915">
    <property type="entry name" value="SPECTRIN/FILAMIN RELATED CYTOSKELETAL PROTEIN"/>
    <property type="match status" value="1"/>
</dbReference>
<dbReference type="Pfam" id="PF00435">
    <property type="entry name" value="Spectrin"/>
    <property type="match status" value="3"/>
</dbReference>
<evidence type="ECO:0000256" key="3">
    <source>
        <dbReference type="SAM" id="MobiDB-lite"/>
    </source>
</evidence>
<feature type="coiled-coil region" evidence="2">
    <location>
        <begin position="222"/>
        <end position="249"/>
    </location>
</feature>
<reference evidence="4 5" key="1">
    <citation type="submission" date="2023-11" db="EMBL/GenBank/DDBJ databases">
        <title>Halocaridina rubra genome assembly.</title>
        <authorList>
            <person name="Smith C."/>
        </authorList>
    </citation>
    <scope>NUCLEOTIDE SEQUENCE [LARGE SCALE GENOMIC DNA]</scope>
    <source>
        <strain evidence="4">EP-1</strain>
        <tissue evidence="4">Whole</tissue>
    </source>
</reference>
<dbReference type="CDD" id="cd00176">
    <property type="entry name" value="SPEC"/>
    <property type="match status" value="2"/>
</dbReference>
<protein>
    <submittedName>
        <fullName evidence="4">Spectrin beta chain, non-erythrocytic 5</fullName>
    </submittedName>
</protein>
<gene>
    <name evidence="4" type="primary">SPTBN5_1</name>
    <name evidence="4" type="ORF">SK128_001252</name>
</gene>
<evidence type="ECO:0000256" key="2">
    <source>
        <dbReference type="SAM" id="Coils"/>
    </source>
</evidence>